<evidence type="ECO:0000259" key="1">
    <source>
        <dbReference type="SMART" id="SM00327"/>
    </source>
</evidence>
<feature type="domain" description="VWFA" evidence="1">
    <location>
        <begin position="460"/>
        <end position="642"/>
    </location>
</feature>
<evidence type="ECO:0000313" key="3">
    <source>
        <dbReference type="Proteomes" id="UP001500957"/>
    </source>
</evidence>
<dbReference type="InterPro" id="IPR036465">
    <property type="entry name" value="vWFA_dom_sf"/>
</dbReference>
<dbReference type="SMART" id="SM00327">
    <property type="entry name" value="VWA"/>
    <property type="match status" value="1"/>
</dbReference>
<dbReference type="SUPFAM" id="SSF53300">
    <property type="entry name" value="vWA-like"/>
    <property type="match status" value="1"/>
</dbReference>
<organism evidence="2 3">
    <name type="scientific">Sporichthya brevicatena</name>
    <dbReference type="NCBI Taxonomy" id="171442"/>
    <lineage>
        <taxon>Bacteria</taxon>
        <taxon>Bacillati</taxon>
        <taxon>Actinomycetota</taxon>
        <taxon>Actinomycetes</taxon>
        <taxon>Sporichthyales</taxon>
        <taxon>Sporichthyaceae</taxon>
        <taxon>Sporichthya</taxon>
    </lineage>
</organism>
<protein>
    <submittedName>
        <fullName evidence="2">VWA domain-containing protein</fullName>
    </submittedName>
</protein>
<dbReference type="Gene3D" id="3.40.50.410">
    <property type="entry name" value="von Willebrand factor, type A domain"/>
    <property type="match status" value="1"/>
</dbReference>
<dbReference type="EMBL" id="BAAAHE010000009">
    <property type="protein sequence ID" value="GAA0612779.1"/>
    <property type="molecule type" value="Genomic_DNA"/>
</dbReference>
<proteinExistence type="predicted"/>
<dbReference type="RefSeq" id="WP_344602929.1">
    <property type="nucleotide sequence ID" value="NZ_BAAAHE010000009.1"/>
</dbReference>
<sequence length="654" mass="72676">MSRYRYGPYDDGPDPLAAPYDVRRALDELGDRVLQGGRPEDALRELLHRGAGGRRGLDALRREAAKRRKEIRRRGRADGTLDEVRALVDTAIGQERAQLFGDADDDARFREARLDNVPNGVAQAISELSTYDWRSPEAAQTFAHAQDVLRREVLDSRFAGMKQALQDATPEDMERVRNMLADLNEMLAADDRGELTQDQFDRFMEQYGDFFPDNPQNLDELVDSLARRMAAAQRMMASLTPEQQDELAQLAEGVFNDLGMSAEMGRLSDQLRARRPDLDWDGGSRLNGDQPLGMGDATSAFQDLADAEELLATLGQEYPGASLDDVDEEAVRRALGRGALDDLAELKRIQRELEEQGWLNRSGGRLELTPKAVRRIGQSALRKVFSSLAARQQGTHEIHSAGSAGELTGATRAWQFGDEQPIDVVRTLTNAVRRGGLADDGRIRLDVSDFEVAETERRGRAAVSVLIDMSYSMVLRDTWVAAKTTALALHALVHGMYPSDAVQLVAFSRYAQEISATELATLEPDYVQGTNLQHALLLAGKFLEQHPGSERIVLIVTDGEPTAHLLRDGGVHFDWPPAPSTLSLTYAQIDAMTRRGALLNVFSLDDDPRLAAFCEEVARRSGGRVFYPDPYRLGDYVVSDYLKLRNRNARRRSA</sequence>
<gene>
    <name evidence="2" type="ORF">GCM10009547_13400</name>
</gene>
<name>A0ABN1GJF0_9ACTN</name>
<accession>A0ABN1GJF0</accession>
<dbReference type="InterPro" id="IPR002035">
    <property type="entry name" value="VWF_A"/>
</dbReference>
<dbReference type="Proteomes" id="UP001500957">
    <property type="component" value="Unassembled WGS sequence"/>
</dbReference>
<keyword evidence="3" id="KW-1185">Reference proteome</keyword>
<comment type="caution">
    <text evidence="2">The sequence shown here is derived from an EMBL/GenBank/DDBJ whole genome shotgun (WGS) entry which is preliminary data.</text>
</comment>
<dbReference type="CDD" id="cd00198">
    <property type="entry name" value="vWFA"/>
    <property type="match status" value="1"/>
</dbReference>
<evidence type="ECO:0000313" key="2">
    <source>
        <dbReference type="EMBL" id="GAA0612779.1"/>
    </source>
</evidence>
<reference evidence="2 3" key="1">
    <citation type="journal article" date="2019" name="Int. J. Syst. Evol. Microbiol.">
        <title>The Global Catalogue of Microorganisms (GCM) 10K type strain sequencing project: providing services to taxonomists for standard genome sequencing and annotation.</title>
        <authorList>
            <consortium name="The Broad Institute Genomics Platform"/>
            <consortium name="The Broad Institute Genome Sequencing Center for Infectious Disease"/>
            <person name="Wu L."/>
            <person name="Ma J."/>
        </authorList>
    </citation>
    <scope>NUCLEOTIDE SEQUENCE [LARGE SCALE GENOMIC DNA]</scope>
    <source>
        <strain evidence="2 3">JCM 10671</strain>
    </source>
</reference>